<accession>A0A5B8LGW8</accession>
<feature type="chain" id="PRO_5022894134" evidence="2">
    <location>
        <begin position="25"/>
        <end position="280"/>
    </location>
</feature>
<dbReference type="InterPro" id="IPR011990">
    <property type="entry name" value="TPR-like_helical_dom_sf"/>
</dbReference>
<evidence type="ECO:0000256" key="2">
    <source>
        <dbReference type="SAM" id="SignalP"/>
    </source>
</evidence>
<evidence type="ECO:0000313" key="3">
    <source>
        <dbReference type="EMBL" id="QDZ07578.1"/>
    </source>
</evidence>
<dbReference type="KEGG" id="spai:FPZ24_08825"/>
<proteinExistence type="predicted"/>
<dbReference type="Proteomes" id="UP000315673">
    <property type="component" value="Chromosome"/>
</dbReference>
<feature type="compositionally biased region" description="Basic and acidic residues" evidence="1">
    <location>
        <begin position="58"/>
        <end position="67"/>
    </location>
</feature>
<evidence type="ECO:0000256" key="1">
    <source>
        <dbReference type="SAM" id="MobiDB-lite"/>
    </source>
</evidence>
<keyword evidence="4" id="KW-1185">Reference proteome</keyword>
<keyword evidence="2" id="KW-0732">Signal</keyword>
<name>A0A5B8LGW8_9SPHN</name>
<dbReference type="SMART" id="SM00028">
    <property type="entry name" value="TPR"/>
    <property type="match status" value="3"/>
</dbReference>
<protein>
    <submittedName>
        <fullName evidence="3">Tetratricopeptide repeat protein</fullName>
    </submittedName>
</protein>
<dbReference type="Pfam" id="PF13181">
    <property type="entry name" value="TPR_8"/>
    <property type="match status" value="1"/>
</dbReference>
<sequence>MSFGMLRRATIVMAAMAVAAPVMAGQTIRQRPPGNPVERSAPDDEDDDTAVKSSRAAPSRDSDDDRPSVAVRNRGTRSPAFDAKYDAGMAAIRAKNPGKAVELMRPVLADFERQYAGEKRDIFCALTPEQSSRYLADAAKANRPALAVDSGWCRAQYVTGYALIDLDKLAEAQTAFERLVRFAPQNARYLNELGYIFMKQKKWKESLDAYRRAEAAADLTPDRVKEERCLALKGVGYDLVELGDLIAAAAAYRKCLAINPDDEDSPRELKYIEDQRKLTV</sequence>
<dbReference type="Pfam" id="PF13432">
    <property type="entry name" value="TPR_16"/>
    <property type="match status" value="1"/>
</dbReference>
<gene>
    <name evidence="3" type="ORF">FPZ24_08825</name>
</gene>
<dbReference type="Gene3D" id="1.25.40.10">
    <property type="entry name" value="Tetratricopeptide repeat domain"/>
    <property type="match status" value="1"/>
</dbReference>
<organism evidence="3 4">
    <name type="scientific">Sphingomonas panacisoli</name>
    <dbReference type="NCBI Taxonomy" id="1813879"/>
    <lineage>
        <taxon>Bacteria</taxon>
        <taxon>Pseudomonadati</taxon>
        <taxon>Pseudomonadota</taxon>
        <taxon>Alphaproteobacteria</taxon>
        <taxon>Sphingomonadales</taxon>
        <taxon>Sphingomonadaceae</taxon>
        <taxon>Sphingomonas</taxon>
    </lineage>
</organism>
<dbReference type="OrthoDB" id="8929480at2"/>
<dbReference type="EMBL" id="CP042306">
    <property type="protein sequence ID" value="QDZ07578.1"/>
    <property type="molecule type" value="Genomic_DNA"/>
</dbReference>
<reference evidence="3 4" key="1">
    <citation type="submission" date="2019-07" db="EMBL/GenBank/DDBJ databases">
        <title>Full genome sequence of Sphingomonas sp. 4R-6-7(HKS19).</title>
        <authorList>
            <person name="Im W.-T."/>
        </authorList>
    </citation>
    <scope>NUCLEOTIDE SEQUENCE [LARGE SCALE GENOMIC DNA]</scope>
    <source>
        <strain evidence="3 4">HKS19</strain>
    </source>
</reference>
<feature type="region of interest" description="Disordered" evidence="1">
    <location>
        <begin position="27"/>
        <end position="77"/>
    </location>
</feature>
<dbReference type="AlphaFoldDB" id="A0A5B8LGW8"/>
<feature type="signal peptide" evidence="2">
    <location>
        <begin position="1"/>
        <end position="24"/>
    </location>
</feature>
<dbReference type="SUPFAM" id="SSF48452">
    <property type="entry name" value="TPR-like"/>
    <property type="match status" value="1"/>
</dbReference>
<evidence type="ECO:0000313" key="4">
    <source>
        <dbReference type="Proteomes" id="UP000315673"/>
    </source>
</evidence>
<dbReference type="InterPro" id="IPR019734">
    <property type="entry name" value="TPR_rpt"/>
</dbReference>